<evidence type="ECO:0000259" key="1">
    <source>
        <dbReference type="PROSITE" id="PS51186"/>
    </source>
</evidence>
<keyword evidence="2" id="KW-0808">Transferase</keyword>
<reference evidence="2 3" key="1">
    <citation type="submission" date="2016-11" db="EMBL/GenBank/DDBJ databases">
        <authorList>
            <person name="Jaros S."/>
            <person name="Januszkiewicz K."/>
            <person name="Wedrychowicz H."/>
        </authorList>
    </citation>
    <scope>NUCLEOTIDE SEQUENCE [LARGE SCALE GENOMIC DNA]</scope>
    <source>
        <strain evidence="2 3">OK807</strain>
    </source>
</reference>
<organism evidence="2 3">
    <name type="scientific">Streptomyces atratus</name>
    <dbReference type="NCBI Taxonomy" id="1893"/>
    <lineage>
        <taxon>Bacteria</taxon>
        <taxon>Bacillati</taxon>
        <taxon>Actinomycetota</taxon>
        <taxon>Actinomycetes</taxon>
        <taxon>Kitasatosporales</taxon>
        <taxon>Streptomycetaceae</taxon>
        <taxon>Streptomyces</taxon>
    </lineage>
</organism>
<proteinExistence type="predicted"/>
<dbReference type="AlphaFoldDB" id="A0A1K2BAW2"/>
<dbReference type="InterPro" id="IPR016181">
    <property type="entry name" value="Acyl_CoA_acyltransferase"/>
</dbReference>
<dbReference type="OrthoDB" id="7057833at2"/>
<dbReference type="Gene3D" id="3.40.630.30">
    <property type="match status" value="1"/>
</dbReference>
<dbReference type="PROSITE" id="PS51186">
    <property type="entry name" value="GNAT"/>
    <property type="match status" value="1"/>
</dbReference>
<dbReference type="SUPFAM" id="SSF55729">
    <property type="entry name" value="Acyl-CoA N-acyltransferases (Nat)"/>
    <property type="match status" value="1"/>
</dbReference>
<evidence type="ECO:0000313" key="2">
    <source>
        <dbReference type="EMBL" id="SFX95691.1"/>
    </source>
</evidence>
<dbReference type="Pfam" id="PF00583">
    <property type="entry name" value="Acetyltransf_1"/>
    <property type="match status" value="1"/>
</dbReference>
<dbReference type="EMBL" id="FPJO01000008">
    <property type="protein sequence ID" value="SFX95691.1"/>
    <property type="molecule type" value="Genomic_DNA"/>
</dbReference>
<name>A0A1K2BAW2_STRAR</name>
<dbReference type="InterPro" id="IPR000182">
    <property type="entry name" value="GNAT_dom"/>
</dbReference>
<dbReference type="PANTHER" id="PTHR42791:SF1">
    <property type="entry name" value="N-ACETYLTRANSFERASE DOMAIN-CONTAINING PROTEIN"/>
    <property type="match status" value="1"/>
</dbReference>
<evidence type="ECO:0000313" key="3">
    <source>
        <dbReference type="Proteomes" id="UP000181909"/>
    </source>
</evidence>
<dbReference type="RefSeq" id="WP_072485943.1">
    <property type="nucleotide sequence ID" value="NZ_FPJO01000008.1"/>
</dbReference>
<dbReference type="PANTHER" id="PTHR42791">
    <property type="entry name" value="GNAT FAMILY ACETYLTRANSFERASE"/>
    <property type="match status" value="1"/>
</dbReference>
<gene>
    <name evidence="2" type="ORF">SAMN02787144_1008130</name>
</gene>
<protein>
    <submittedName>
        <fullName evidence="2">Acetyltransferase (GNAT) family protein</fullName>
    </submittedName>
</protein>
<feature type="domain" description="N-acetyltransferase" evidence="1">
    <location>
        <begin position="61"/>
        <end position="195"/>
    </location>
</feature>
<dbReference type="STRING" id="1893.SAMN02787144_1008130"/>
<dbReference type="InterPro" id="IPR052523">
    <property type="entry name" value="Trichothecene_AcTrans"/>
</dbReference>
<sequence>MPITNTPKTATVDDAAQISRSLALAFDDDPMMRSFFPDDSSRQASLVSYFTTIFTRQYVHSSVCERTDSAAAFWVPPEAQAKAVPDAETIQELLNILGDRAGLFKNTVETAAEHTPEEPHWYLALIGADPAAQGQGQGAALLRSGLAKADAAGLPAYLESSKAANLPFYEHFGFTVREEVQPPENGPTLWAMWREPRRPADA</sequence>
<dbReference type="GO" id="GO:0016747">
    <property type="term" value="F:acyltransferase activity, transferring groups other than amino-acyl groups"/>
    <property type="evidence" value="ECO:0007669"/>
    <property type="project" value="InterPro"/>
</dbReference>
<accession>A0A1K2BAW2</accession>
<dbReference type="Proteomes" id="UP000181909">
    <property type="component" value="Unassembled WGS sequence"/>
</dbReference>